<feature type="region of interest" description="Disordered" evidence="1">
    <location>
        <begin position="280"/>
        <end position="300"/>
    </location>
</feature>
<accession>A0AAE8SK90</accession>
<keyword evidence="3" id="KW-1185">Reference proteome</keyword>
<evidence type="ECO:0000313" key="2">
    <source>
        <dbReference type="EMBL" id="SPJ79810.1"/>
    </source>
</evidence>
<reference evidence="2" key="1">
    <citation type="submission" date="2018-03" db="EMBL/GenBank/DDBJ databases">
        <authorList>
            <person name="Guldener U."/>
        </authorList>
    </citation>
    <scope>NUCLEOTIDE SEQUENCE</scope>
</reference>
<sequence>MTSWAGDAFGSDADPSQILVFHGTSKYATWGLHSLVRYGALVKRDNFSTICQAAMLGHVDYVRWAFENDTKAVDKPWKRALVASVLLDSHIHSSTPIDKVGHFFESLLLSNEVVCFETRVFPQSFPQLVSLSKSPDEAVEQESVDSDGPISVSSNYATCYVLTIWQRYLVSCFLGWAGSRYPFHHDRFSIAAEQFLKHGAPTGFHVTIDNSEFIKCVVLHFGGTARPLRVKIGKKFKAPLEQLVCAERSCMSFRECIEVVNPKNKDRVMSLLDSMGRTGFESNAKGPTTNLQDLDSSQGNGSITAERCNTQSLFQGIHPTALLSTILAGKSFITRAH</sequence>
<feature type="compositionally biased region" description="Polar residues" evidence="1">
    <location>
        <begin position="285"/>
        <end position="300"/>
    </location>
</feature>
<comment type="caution">
    <text evidence="2">The sequence shown here is derived from an EMBL/GenBank/DDBJ whole genome shotgun (WGS) entry which is preliminary data.</text>
</comment>
<dbReference type="AlphaFoldDB" id="A0AAE8SK90"/>
<proteinExistence type="predicted"/>
<name>A0AAE8SK90_9HYPO</name>
<evidence type="ECO:0000313" key="3">
    <source>
        <dbReference type="Proteomes" id="UP001187734"/>
    </source>
</evidence>
<organism evidence="2 3">
    <name type="scientific">Fusarium torulosum</name>
    <dbReference type="NCBI Taxonomy" id="33205"/>
    <lineage>
        <taxon>Eukaryota</taxon>
        <taxon>Fungi</taxon>
        <taxon>Dikarya</taxon>
        <taxon>Ascomycota</taxon>
        <taxon>Pezizomycotina</taxon>
        <taxon>Sordariomycetes</taxon>
        <taxon>Hypocreomycetidae</taxon>
        <taxon>Hypocreales</taxon>
        <taxon>Nectriaceae</taxon>
        <taxon>Fusarium</taxon>
    </lineage>
</organism>
<dbReference type="Proteomes" id="UP001187734">
    <property type="component" value="Unassembled WGS sequence"/>
</dbReference>
<protein>
    <submittedName>
        <fullName evidence="2">Uncharacterized protein</fullName>
    </submittedName>
</protein>
<evidence type="ECO:0000256" key="1">
    <source>
        <dbReference type="SAM" id="MobiDB-lite"/>
    </source>
</evidence>
<gene>
    <name evidence="2" type="ORF">FTOL_08201</name>
</gene>
<dbReference type="EMBL" id="ONZP01000283">
    <property type="protein sequence ID" value="SPJ79810.1"/>
    <property type="molecule type" value="Genomic_DNA"/>
</dbReference>